<keyword evidence="5 8" id="KW-0378">Hydrolase</keyword>
<comment type="function">
    <text evidence="8">Part of the phosphoribosylformylglycinamidine synthase complex involved in the purines biosynthetic pathway. Catalyzes the ATP-dependent conversion of formylglycinamide ribonucleotide (FGAR) and glutamine to yield formylglycinamidine ribonucleotide (FGAM) and glutamate. The FGAM synthase complex is composed of three subunits. PurQ produces an ammonia molecule by converting glutamine to glutamate. PurL transfers the ammonia molecule to FGAR to form FGAM in an ATP-dependent manner. PurS interacts with PurQ and PurL and is thought to assist in the transfer of the ammonia molecule from PurQ to PurL.</text>
</comment>
<dbReference type="EMBL" id="FORF01000006">
    <property type="protein sequence ID" value="SFI78115.1"/>
    <property type="molecule type" value="Genomic_DNA"/>
</dbReference>
<comment type="catalytic activity">
    <reaction evidence="8">
        <text>N(2)-formyl-N(1)-(5-phospho-beta-D-ribosyl)glycinamide + L-glutamine + ATP + H2O = 2-formamido-N(1)-(5-O-phospho-beta-D-ribosyl)acetamidine + L-glutamate + ADP + phosphate + H(+)</text>
        <dbReference type="Rhea" id="RHEA:17129"/>
        <dbReference type="ChEBI" id="CHEBI:15377"/>
        <dbReference type="ChEBI" id="CHEBI:15378"/>
        <dbReference type="ChEBI" id="CHEBI:29985"/>
        <dbReference type="ChEBI" id="CHEBI:30616"/>
        <dbReference type="ChEBI" id="CHEBI:43474"/>
        <dbReference type="ChEBI" id="CHEBI:58359"/>
        <dbReference type="ChEBI" id="CHEBI:147286"/>
        <dbReference type="ChEBI" id="CHEBI:147287"/>
        <dbReference type="ChEBI" id="CHEBI:456216"/>
        <dbReference type="EC" id="6.3.5.3"/>
    </reaction>
</comment>
<dbReference type="InterPro" id="IPR010075">
    <property type="entry name" value="PRibForGlyAmidine_synth_PurQ"/>
</dbReference>
<dbReference type="RefSeq" id="WP_091520093.1">
    <property type="nucleotide sequence ID" value="NZ_FORF01000006.1"/>
</dbReference>
<evidence type="ECO:0000256" key="7">
    <source>
        <dbReference type="ARBA" id="ARBA00022962"/>
    </source>
</evidence>
<dbReference type="Proteomes" id="UP000242763">
    <property type="component" value="Unassembled WGS sequence"/>
</dbReference>
<keyword evidence="4 8" id="KW-0658">Purine biosynthesis</keyword>
<dbReference type="EC" id="6.3.5.3" evidence="8"/>
<keyword evidence="3 8" id="KW-0547">Nucleotide-binding</keyword>
<comment type="subcellular location">
    <subcellularLocation>
        <location evidence="8">Cytoplasm</location>
    </subcellularLocation>
</comment>
<comment type="subunit">
    <text evidence="8">Part of the FGAM synthase complex composed of 1 PurL, 1 PurQ and 2 PurS subunits.</text>
</comment>
<dbReference type="PANTHER" id="PTHR47552">
    <property type="entry name" value="PHOSPHORIBOSYLFORMYLGLYCINAMIDINE SYNTHASE SUBUNIT PURQ"/>
    <property type="match status" value="1"/>
</dbReference>
<accession>A0A1I3L139</accession>
<dbReference type="SMART" id="SM01211">
    <property type="entry name" value="GATase_5"/>
    <property type="match status" value="1"/>
</dbReference>
<dbReference type="GO" id="GO:0006189">
    <property type="term" value="P:'de novo' IMP biosynthetic process"/>
    <property type="evidence" value="ECO:0007669"/>
    <property type="project" value="UniProtKB-UniRule"/>
</dbReference>
<dbReference type="Gene3D" id="3.40.50.880">
    <property type="match status" value="1"/>
</dbReference>
<dbReference type="GO" id="GO:0005737">
    <property type="term" value="C:cytoplasm"/>
    <property type="evidence" value="ECO:0007669"/>
    <property type="project" value="UniProtKB-SubCell"/>
</dbReference>
<dbReference type="OrthoDB" id="9804441at2"/>
<proteinExistence type="inferred from homology"/>
<dbReference type="Pfam" id="PF13507">
    <property type="entry name" value="GATase_5"/>
    <property type="match status" value="1"/>
</dbReference>
<evidence type="ECO:0000313" key="9">
    <source>
        <dbReference type="EMBL" id="SFI78115.1"/>
    </source>
</evidence>
<keyword evidence="10" id="KW-1185">Reference proteome</keyword>
<evidence type="ECO:0000256" key="1">
    <source>
        <dbReference type="ARBA" id="ARBA00022490"/>
    </source>
</evidence>
<dbReference type="NCBIfam" id="TIGR01737">
    <property type="entry name" value="FGAM_synth_I"/>
    <property type="match status" value="1"/>
</dbReference>
<comment type="pathway">
    <text evidence="8">Purine metabolism; IMP biosynthesis via de novo pathway; 5-amino-1-(5-phospho-D-ribosyl)imidazole from N(2)-formyl-N(1)-(5-phospho-D-ribosyl)glycinamide: step 1/2.</text>
</comment>
<keyword evidence="7 8" id="KW-0315">Glutamine amidotransferase</keyword>
<name>A0A1I3L139_9HYPH</name>
<dbReference type="AlphaFoldDB" id="A0A1I3L139"/>
<sequence length="222" mass="23333">MKSAVVLLPGLNRDRDMIAALTKIGGKPPVTVWQTDTEIPDVDLIVIPGGFSYGDYLRCGAIAARMPVMRAVAEKAAQGVKVMGVCNGFQILLEAGLLPGALMRNASLKFVCREVKLEVANAATAFTSGYQQGQVIRCPVAHHDGNYFADTDTLARIEGNGQVVFRYADGTNPNGSINDIAGIVNDAGNVLGLMPHPENLIEAAHGGSDGRALFESVLGVAA</sequence>
<keyword evidence="2 8" id="KW-0436">Ligase</keyword>
<evidence type="ECO:0000313" key="10">
    <source>
        <dbReference type="Proteomes" id="UP000242763"/>
    </source>
</evidence>
<dbReference type="InterPro" id="IPR029062">
    <property type="entry name" value="Class_I_gatase-like"/>
</dbReference>
<dbReference type="STRING" id="1121003.SAMN03080618_01324"/>
<dbReference type="GO" id="GO:0004359">
    <property type="term" value="F:glutaminase activity"/>
    <property type="evidence" value="ECO:0007669"/>
    <property type="project" value="UniProtKB-EC"/>
</dbReference>
<keyword evidence="6 8" id="KW-0067">ATP-binding</keyword>
<dbReference type="UniPathway" id="UPA00074">
    <property type="reaction ID" value="UER00128"/>
</dbReference>
<gene>
    <name evidence="8" type="primary">purQ</name>
    <name evidence="9" type="ORF">SAMN03080618_01324</name>
</gene>
<evidence type="ECO:0000256" key="5">
    <source>
        <dbReference type="ARBA" id="ARBA00022801"/>
    </source>
</evidence>
<feature type="active site" description="Nucleophile" evidence="8">
    <location>
        <position position="86"/>
    </location>
</feature>
<evidence type="ECO:0000256" key="4">
    <source>
        <dbReference type="ARBA" id="ARBA00022755"/>
    </source>
</evidence>
<dbReference type="CDD" id="cd01740">
    <property type="entry name" value="GATase1_FGAR_AT"/>
    <property type="match status" value="1"/>
</dbReference>
<dbReference type="PANTHER" id="PTHR47552:SF1">
    <property type="entry name" value="PHOSPHORIBOSYLFORMYLGLYCINAMIDINE SYNTHASE SUBUNIT PURQ"/>
    <property type="match status" value="1"/>
</dbReference>
<dbReference type="EC" id="3.5.1.2" evidence="8"/>
<evidence type="ECO:0000256" key="2">
    <source>
        <dbReference type="ARBA" id="ARBA00022598"/>
    </source>
</evidence>
<dbReference type="GO" id="GO:0005524">
    <property type="term" value="F:ATP binding"/>
    <property type="evidence" value="ECO:0007669"/>
    <property type="project" value="UniProtKB-KW"/>
</dbReference>
<evidence type="ECO:0000256" key="3">
    <source>
        <dbReference type="ARBA" id="ARBA00022741"/>
    </source>
</evidence>
<comment type="catalytic activity">
    <reaction evidence="8">
        <text>L-glutamine + H2O = L-glutamate + NH4(+)</text>
        <dbReference type="Rhea" id="RHEA:15889"/>
        <dbReference type="ChEBI" id="CHEBI:15377"/>
        <dbReference type="ChEBI" id="CHEBI:28938"/>
        <dbReference type="ChEBI" id="CHEBI:29985"/>
        <dbReference type="ChEBI" id="CHEBI:58359"/>
        <dbReference type="EC" id="3.5.1.2"/>
    </reaction>
</comment>
<keyword evidence="1 8" id="KW-0963">Cytoplasm</keyword>
<dbReference type="PIRSF" id="PIRSF001586">
    <property type="entry name" value="FGAM_synth_I"/>
    <property type="match status" value="1"/>
</dbReference>
<protein>
    <recommendedName>
        <fullName evidence="8">Phosphoribosylformylglycinamidine synthase subunit PurQ</fullName>
        <shortName evidence="8">FGAM synthase</shortName>
        <ecNumber evidence="8">6.3.5.3</ecNumber>
    </recommendedName>
    <alternativeName>
        <fullName evidence="8">Formylglycinamide ribonucleotide amidotransferase subunit I</fullName>
        <shortName evidence="8">FGAR amidotransferase I</shortName>
        <shortName evidence="8">FGAR-AT I</shortName>
    </alternativeName>
    <alternativeName>
        <fullName evidence="8">Glutaminase PurQ</fullName>
        <ecNumber evidence="8">3.5.1.2</ecNumber>
    </alternativeName>
    <alternativeName>
        <fullName evidence="8">Phosphoribosylformylglycinamidine synthase subunit I</fullName>
    </alternativeName>
</protein>
<reference evidence="10" key="1">
    <citation type="submission" date="2016-10" db="EMBL/GenBank/DDBJ databases">
        <authorList>
            <person name="Varghese N."/>
            <person name="Submissions S."/>
        </authorList>
    </citation>
    <scope>NUCLEOTIDE SEQUENCE [LARGE SCALE GENOMIC DNA]</scope>
    <source>
        <strain evidence="10">DSM 21857</strain>
    </source>
</reference>
<evidence type="ECO:0000256" key="6">
    <source>
        <dbReference type="ARBA" id="ARBA00022840"/>
    </source>
</evidence>
<feature type="active site" evidence="8">
    <location>
        <position position="198"/>
    </location>
</feature>
<organism evidence="9 10">
    <name type="scientific">Aquamicrobium aerolatum DSM 21857</name>
    <dbReference type="NCBI Taxonomy" id="1121003"/>
    <lineage>
        <taxon>Bacteria</taxon>
        <taxon>Pseudomonadati</taxon>
        <taxon>Pseudomonadota</taxon>
        <taxon>Alphaproteobacteria</taxon>
        <taxon>Hyphomicrobiales</taxon>
        <taxon>Phyllobacteriaceae</taxon>
        <taxon>Aerobium</taxon>
    </lineage>
</organism>
<dbReference type="SUPFAM" id="SSF52317">
    <property type="entry name" value="Class I glutamine amidotransferase-like"/>
    <property type="match status" value="1"/>
</dbReference>
<evidence type="ECO:0000256" key="8">
    <source>
        <dbReference type="HAMAP-Rule" id="MF_00421"/>
    </source>
</evidence>
<dbReference type="HAMAP" id="MF_00421">
    <property type="entry name" value="PurQ"/>
    <property type="match status" value="1"/>
</dbReference>
<dbReference type="GO" id="GO:0004642">
    <property type="term" value="F:phosphoribosylformylglycinamidine synthase activity"/>
    <property type="evidence" value="ECO:0007669"/>
    <property type="project" value="UniProtKB-UniRule"/>
</dbReference>
<feature type="active site" evidence="8">
    <location>
        <position position="196"/>
    </location>
</feature>
<dbReference type="PROSITE" id="PS51273">
    <property type="entry name" value="GATASE_TYPE_1"/>
    <property type="match status" value="1"/>
</dbReference>
<dbReference type="NCBIfam" id="NF002957">
    <property type="entry name" value="PRK03619.1"/>
    <property type="match status" value="1"/>
</dbReference>